<proteinExistence type="predicted"/>
<dbReference type="RefSeq" id="WP_069411778.1">
    <property type="nucleotide sequence ID" value="NZ_JACKUL010000020.1"/>
</dbReference>
<organism evidence="2 3">
    <name type="scientific">Mycolicibacterium flavescens</name>
    <name type="common">Mycobacterium flavescens</name>
    <dbReference type="NCBI Taxonomy" id="1776"/>
    <lineage>
        <taxon>Bacteria</taxon>
        <taxon>Bacillati</taxon>
        <taxon>Actinomycetota</taxon>
        <taxon>Actinomycetes</taxon>
        <taxon>Mycobacteriales</taxon>
        <taxon>Mycobacteriaceae</taxon>
        <taxon>Mycolicibacterium</taxon>
    </lineage>
</organism>
<evidence type="ECO:0000256" key="1">
    <source>
        <dbReference type="SAM" id="SignalP"/>
    </source>
</evidence>
<dbReference type="EMBL" id="MIHA01000001">
    <property type="protein sequence ID" value="ODQ92428.1"/>
    <property type="molecule type" value="Genomic_DNA"/>
</dbReference>
<protein>
    <recommendedName>
        <fullName evidence="4">Secreted protein</fullName>
    </recommendedName>
</protein>
<dbReference type="Proteomes" id="UP000094053">
    <property type="component" value="Unassembled WGS sequence"/>
</dbReference>
<evidence type="ECO:0000313" key="3">
    <source>
        <dbReference type="Proteomes" id="UP000094053"/>
    </source>
</evidence>
<keyword evidence="3" id="KW-1185">Reference proteome</keyword>
<feature type="chain" id="PRO_5009135114" description="Secreted protein" evidence="1">
    <location>
        <begin position="25"/>
        <end position="150"/>
    </location>
</feature>
<gene>
    <name evidence="2" type="ORF">BHQ18_01455</name>
</gene>
<dbReference type="OrthoDB" id="4774507at2"/>
<evidence type="ECO:0008006" key="4">
    <source>
        <dbReference type="Google" id="ProtNLM"/>
    </source>
</evidence>
<sequence length="150" mass="15888">MVRRTAVALGVGLGLVALAPPAGADYTGQIVLLQSGTVRCLVNADDRAFGGGPMTVCALTNGQPWGMAPFETSKWNQRLNLAVIRGTGEFNWDRGLLPDAAQLPTAPVSVDTGAYKVNGWTIEPDGLRTRITYDSTGHGLFVNAVEVRGY</sequence>
<accession>A0A1E3RRF5</accession>
<keyword evidence="1" id="KW-0732">Signal</keyword>
<feature type="signal peptide" evidence="1">
    <location>
        <begin position="1"/>
        <end position="24"/>
    </location>
</feature>
<comment type="caution">
    <text evidence="2">The sequence shown here is derived from an EMBL/GenBank/DDBJ whole genome shotgun (WGS) entry which is preliminary data.</text>
</comment>
<reference evidence="3" key="1">
    <citation type="submission" date="2016-09" db="EMBL/GenBank/DDBJ databases">
        <authorList>
            <person name="Greninger A.L."/>
            <person name="Jerome K.R."/>
            <person name="Mcnair B."/>
            <person name="Wallis C."/>
            <person name="Fang F."/>
        </authorList>
    </citation>
    <scope>NUCLEOTIDE SEQUENCE [LARGE SCALE GENOMIC DNA]</scope>
    <source>
        <strain evidence="3">M6</strain>
    </source>
</reference>
<dbReference type="AlphaFoldDB" id="A0A1E3RRF5"/>
<name>A0A1E3RRF5_MYCFV</name>
<evidence type="ECO:0000313" key="2">
    <source>
        <dbReference type="EMBL" id="ODQ92428.1"/>
    </source>
</evidence>